<organism evidence="2 3">
    <name type="scientific">Allacma fusca</name>
    <dbReference type="NCBI Taxonomy" id="39272"/>
    <lineage>
        <taxon>Eukaryota</taxon>
        <taxon>Metazoa</taxon>
        <taxon>Ecdysozoa</taxon>
        <taxon>Arthropoda</taxon>
        <taxon>Hexapoda</taxon>
        <taxon>Collembola</taxon>
        <taxon>Symphypleona</taxon>
        <taxon>Sminthuridae</taxon>
        <taxon>Allacma</taxon>
    </lineage>
</organism>
<feature type="non-terminal residue" evidence="2">
    <location>
        <position position="1"/>
    </location>
</feature>
<feature type="non-terminal residue" evidence="2">
    <location>
        <position position="58"/>
    </location>
</feature>
<protein>
    <recommendedName>
        <fullName evidence="1">CRAL/TRIO N-terminal domain-containing protein</fullName>
    </recommendedName>
</protein>
<name>A0A8J2KKX4_9HEXA</name>
<keyword evidence="3" id="KW-1185">Reference proteome</keyword>
<reference evidence="2" key="1">
    <citation type="submission" date="2021-06" db="EMBL/GenBank/DDBJ databases">
        <authorList>
            <person name="Hodson N. C."/>
            <person name="Mongue J. A."/>
            <person name="Jaron S. K."/>
        </authorList>
    </citation>
    <scope>NUCLEOTIDE SEQUENCE</scope>
</reference>
<dbReference type="Proteomes" id="UP000708208">
    <property type="component" value="Unassembled WGS sequence"/>
</dbReference>
<dbReference type="EMBL" id="CAJVCH010463158">
    <property type="protein sequence ID" value="CAG7819916.1"/>
    <property type="molecule type" value="Genomic_DNA"/>
</dbReference>
<evidence type="ECO:0000313" key="3">
    <source>
        <dbReference type="Proteomes" id="UP000708208"/>
    </source>
</evidence>
<evidence type="ECO:0000313" key="2">
    <source>
        <dbReference type="EMBL" id="CAG7819916.1"/>
    </source>
</evidence>
<proteinExistence type="predicted"/>
<comment type="caution">
    <text evidence="2">The sequence shown here is derived from an EMBL/GenBank/DDBJ whole genome shotgun (WGS) entry which is preliminary data.</text>
</comment>
<dbReference type="Pfam" id="PF03765">
    <property type="entry name" value="CRAL_TRIO_N"/>
    <property type="match status" value="1"/>
</dbReference>
<dbReference type="InterPro" id="IPR011074">
    <property type="entry name" value="CRAL/TRIO_N_dom"/>
</dbReference>
<accession>A0A8J2KKX4</accession>
<feature type="domain" description="CRAL/TRIO N-terminal" evidence="1">
    <location>
        <begin position="32"/>
        <end position="57"/>
    </location>
</feature>
<dbReference type="OrthoDB" id="7837562at2759"/>
<dbReference type="AlphaFoldDB" id="A0A8J2KKX4"/>
<evidence type="ECO:0000259" key="1">
    <source>
        <dbReference type="Pfam" id="PF03765"/>
    </source>
</evidence>
<gene>
    <name evidence="2" type="ORF">AFUS01_LOCUS30334</name>
</gene>
<sequence>KYLSKFYSEPEKKNNTERNYIVVVEPGEEENLRCPTNDDFLLRFLRARKFNAERAFKL</sequence>